<dbReference type="EMBL" id="UINC01164872">
    <property type="protein sequence ID" value="SVD65943.1"/>
    <property type="molecule type" value="Genomic_DNA"/>
</dbReference>
<evidence type="ECO:0000313" key="1">
    <source>
        <dbReference type="EMBL" id="SVD65943.1"/>
    </source>
</evidence>
<organism evidence="1">
    <name type="scientific">marine metagenome</name>
    <dbReference type="NCBI Taxonomy" id="408172"/>
    <lineage>
        <taxon>unclassified sequences</taxon>
        <taxon>metagenomes</taxon>
        <taxon>ecological metagenomes</taxon>
    </lineage>
</organism>
<sequence>MKQQNNTKYLVVNILIFTFIISSCGTDSKKDTEVTLKVSALSVNEISKKLIFNPKSTQNYLVAINDLESLEDKNNRTKLLLGMAHMYQGEVYKIAATLMREIQQDLYTESSNPDPAHGGKFPIVDEKDFGEIRDELLLLLSVDAFFLGQSQKSKLIASRINESAGFSHLITKLNSKTSVEHNGTYLGWLDYEKEFPNPDAFPDEFINYLKAETIYKSAGPKKALDFMDEHKIMLSNYF</sequence>
<dbReference type="AlphaFoldDB" id="A0A382X4R9"/>
<accession>A0A382X4R9</accession>
<name>A0A382X4R9_9ZZZZ</name>
<reference evidence="1" key="1">
    <citation type="submission" date="2018-05" db="EMBL/GenBank/DDBJ databases">
        <authorList>
            <person name="Lanie J.A."/>
            <person name="Ng W.-L."/>
            <person name="Kazmierczak K.M."/>
            <person name="Andrzejewski T.M."/>
            <person name="Davidsen T.M."/>
            <person name="Wayne K.J."/>
            <person name="Tettelin H."/>
            <person name="Glass J.I."/>
            <person name="Rusch D."/>
            <person name="Podicherti R."/>
            <person name="Tsui H.-C.T."/>
            <person name="Winkler M.E."/>
        </authorList>
    </citation>
    <scope>NUCLEOTIDE SEQUENCE</scope>
</reference>
<gene>
    <name evidence="1" type="ORF">METZ01_LOCUS418797</name>
</gene>
<protein>
    <submittedName>
        <fullName evidence="1">Uncharacterized protein</fullName>
    </submittedName>
</protein>
<proteinExistence type="predicted"/>
<dbReference type="PROSITE" id="PS51257">
    <property type="entry name" value="PROKAR_LIPOPROTEIN"/>
    <property type="match status" value="1"/>
</dbReference>
<feature type="non-terminal residue" evidence="1">
    <location>
        <position position="1"/>
    </location>
</feature>
<feature type="non-terminal residue" evidence="1">
    <location>
        <position position="238"/>
    </location>
</feature>